<evidence type="ECO:0000313" key="2">
    <source>
        <dbReference type="EMBL" id="TVU42641.1"/>
    </source>
</evidence>
<accession>A0A5J9W3V3</accession>
<dbReference type="AlphaFoldDB" id="A0A5J9W3V3"/>
<protein>
    <submittedName>
        <fullName evidence="2">Uncharacterized protein</fullName>
    </submittedName>
</protein>
<organism evidence="2 3">
    <name type="scientific">Eragrostis curvula</name>
    <name type="common">weeping love grass</name>
    <dbReference type="NCBI Taxonomy" id="38414"/>
    <lineage>
        <taxon>Eukaryota</taxon>
        <taxon>Viridiplantae</taxon>
        <taxon>Streptophyta</taxon>
        <taxon>Embryophyta</taxon>
        <taxon>Tracheophyta</taxon>
        <taxon>Spermatophyta</taxon>
        <taxon>Magnoliopsida</taxon>
        <taxon>Liliopsida</taxon>
        <taxon>Poales</taxon>
        <taxon>Poaceae</taxon>
        <taxon>PACMAD clade</taxon>
        <taxon>Chloridoideae</taxon>
        <taxon>Eragrostideae</taxon>
        <taxon>Eragrostidinae</taxon>
        <taxon>Eragrostis</taxon>
    </lineage>
</organism>
<feature type="non-terminal residue" evidence="2">
    <location>
        <position position="1"/>
    </location>
</feature>
<evidence type="ECO:0000313" key="3">
    <source>
        <dbReference type="Proteomes" id="UP000324897"/>
    </source>
</evidence>
<dbReference type="Proteomes" id="UP000324897">
    <property type="component" value="Unassembled WGS sequence"/>
</dbReference>
<feature type="region of interest" description="Disordered" evidence="1">
    <location>
        <begin position="49"/>
        <end position="78"/>
    </location>
</feature>
<dbReference type="Gramene" id="TVU42641">
    <property type="protein sequence ID" value="TVU42641"/>
    <property type="gene ID" value="EJB05_09060"/>
</dbReference>
<proteinExistence type="predicted"/>
<comment type="caution">
    <text evidence="2">The sequence shown here is derived from an EMBL/GenBank/DDBJ whole genome shotgun (WGS) entry which is preliminary data.</text>
</comment>
<evidence type="ECO:0000256" key="1">
    <source>
        <dbReference type="SAM" id="MobiDB-lite"/>
    </source>
</evidence>
<reference evidence="2 3" key="1">
    <citation type="journal article" date="2019" name="Sci. Rep.">
        <title>A high-quality genome of Eragrostis curvula grass provides insights into Poaceae evolution and supports new strategies to enhance forage quality.</title>
        <authorList>
            <person name="Carballo J."/>
            <person name="Santos B.A.C.M."/>
            <person name="Zappacosta D."/>
            <person name="Garbus I."/>
            <person name="Selva J.P."/>
            <person name="Gallo C.A."/>
            <person name="Diaz A."/>
            <person name="Albertini E."/>
            <person name="Caccamo M."/>
            <person name="Echenique V."/>
        </authorList>
    </citation>
    <scope>NUCLEOTIDE SEQUENCE [LARGE SCALE GENOMIC DNA]</scope>
    <source>
        <strain evidence="3">cv. Victoria</strain>
        <tissue evidence="2">Leaf</tissue>
    </source>
</reference>
<name>A0A5J9W3V3_9POAL</name>
<dbReference type="EMBL" id="RWGY01000005">
    <property type="protein sequence ID" value="TVU42641.1"/>
    <property type="molecule type" value="Genomic_DNA"/>
</dbReference>
<sequence>MEAKVTMPPPALQGRVSGMQCPISVSFVLWFMADNKDSDKIISLPMFTGHSRGLSTPSPAGKSTVELDKGRAKRAGSY</sequence>
<keyword evidence="3" id="KW-1185">Reference proteome</keyword>
<gene>
    <name evidence="2" type="ORF">EJB05_09060</name>
</gene>